<protein>
    <submittedName>
        <fullName evidence="13">Outer membrane protein (Porin)</fullName>
    </submittedName>
</protein>
<evidence type="ECO:0000256" key="9">
    <source>
        <dbReference type="ARBA" id="ARBA00023136"/>
    </source>
</evidence>
<dbReference type="Pfam" id="PF13609">
    <property type="entry name" value="Porin_4"/>
    <property type="match status" value="1"/>
</dbReference>
<dbReference type="PANTHER" id="PTHR34501:SF9">
    <property type="entry name" value="MAJOR OUTER MEMBRANE PROTEIN P.IA"/>
    <property type="match status" value="1"/>
</dbReference>
<evidence type="ECO:0000256" key="10">
    <source>
        <dbReference type="ARBA" id="ARBA00023237"/>
    </source>
</evidence>
<evidence type="ECO:0000256" key="11">
    <source>
        <dbReference type="SAM" id="SignalP"/>
    </source>
</evidence>
<dbReference type="Proteomes" id="UP000199548">
    <property type="component" value="Unassembled WGS sequence"/>
</dbReference>
<keyword evidence="6 11" id="KW-0732">Signal</keyword>
<keyword evidence="3" id="KW-0813">Transport</keyword>
<evidence type="ECO:0000256" key="7">
    <source>
        <dbReference type="ARBA" id="ARBA00023065"/>
    </source>
</evidence>
<evidence type="ECO:0000256" key="5">
    <source>
        <dbReference type="ARBA" id="ARBA00022692"/>
    </source>
</evidence>
<keyword evidence="5" id="KW-0812">Transmembrane</keyword>
<dbReference type="GO" id="GO:0006811">
    <property type="term" value="P:monoatomic ion transport"/>
    <property type="evidence" value="ECO:0007669"/>
    <property type="project" value="UniProtKB-KW"/>
</dbReference>
<comment type="subunit">
    <text evidence="2">Homotrimer.</text>
</comment>
<keyword evidence="8" id="KW-0626">Porin</keyword>
<evidence type="ECO:0000256" key="2">
    <source>
        <dbReference type="ARBA" id="ARBA00011233"/>
    </source>
</evidence>
<feature type="chain" id="PRO_5011670378" evidence="11">
    <location>
        <begin position="23"/>
        <end position="399"/>
    </location>
</feature>
<keyword evidence="10" id="KW-0998">Cell outer membrane</keyword>
<dbReference type="STRING" id="420953.SAMN05192543_108220"/>
<dbReference type="Gene3D" id="2.40.160.10">
    <property type="entry name" value="Porin"/>
    <property type="match status" value="1"/>
</dbReference>
<dbReference type="InterPro" id="IPR023614">
    <property type="entry name" value="Porin_dom_sf"/>
</dbReference>
<keyword evidence="14" id="KW-1185">Reference proteome</keyword>
<keyword evidence="7" id="KW-0406">Ion transport</keyword>
<keyword evidence="4" id="KW-1134">Transmembrane beta strand</keyword>
<dbReference type="CDD" id="cd00342">
    <property type="entry name" value="gram_neg_porins"/>
    <property type="match status" value="1"/>
</dbReference>
<evidence type="ECO:0000256" key="6">
    <source>
        <dbReference type="ARBA" id="ARBA00022729"/>
    </source>
</evidence>
<feature type="signal peptide" evidence="11">
    <location>
        <begin position="1"/>
        <end position="22"/>
    </location>
</feature>
<accession>A0A1I3SKP8</accession>
<dbReference type="GO" id="GO:0015288">
    <property type="term" value="F:porin activity"/>
    <property type="evidence" value="ECO:0007669"/>
    <property type="project" value="UniProtKB-KW"/>
</dbReference>
<dbReference type="PANTHER" id="PTHR34501">
    <property type="entry name" value="PROTEIN YDDL-RELATED"/>
    <property type="match status" value="1"/>
</dbReference>
<evidence type="ECO:0000256" key="4">
    <source>
        <dbReference type="ARBA" id="ARBA00022452"/>
    </source>
</evidence>
<dbReference type="EMBL" id="FOQU01000008">
    <property type="protein sequence ID" value="SFJ58231.1"/>
    <property type="molecule type" value="Genomic_DNA"/>
</dbReference>
<evidence type="ECO:0000259" key="12">
    <source>
        <dbReference type="Pfam" id="PF13609"/>
    </source>
</evidence>
<keyword evidence="9" id="KW-0472">Membrane</keyword>
<comment type="subcellular location">
    <subcellularLocation>
        <location evidence="1">Cell outer membrane</location>
        <topology evidence="1">Multi-pass membrane protein</topology>
    </subcellularLocation>
</comment>
<evidence type="ECO:0000313" key="14">
    <source>
        <dbReference type="Proteomes" id="UP000199548"/>
    </source>
</evidence>
<reference evidence="13 14" key="1">
    <citation type="submission" date="2016-10" db="EMBL/GenBank/DDBJ databases">
        <authorList>
            <person name="de Groot N.N."/>
        </authorList>
    </citation>
    <scope>NUCLEOTIDE SEQUENCE [LARGE SCALE GENOMIC DNA]</scope>
    <source>
        <strain evidence="13 14">LMG 23650</strain>
    </source>
</reference>
<organism evidence="13 14">
    <name type="scientific">Paraburkholderia megapolitana</name>
    <dbReference type="NCBI Taxonomy" id="420953"/>
    <lineage>
        <taxon>Bacteria</taxon>
        <taxon>Pseudomonadati</taxon>
        <taxon>Pseudomonadota</taxon>
        <taxon>Betaproteobacteria</taxon>
        <taxon>Burkholderiales</taxon>
        <taxon>Burkholderiaceae</taxon>
        <taxon>Paraburkholderia</taxon>
    </lineage>
</organism>
<sequence>MKIQKTTVAFMAIGAFAGVAHAQSSVTLYGVADGGILFNNNVKGGQLVGLSSATSSRWGVLGTEDLGGGLKAIFDLENGYTLGTGGLSQGGLEFGRKAFVGLKSDTYGTVTAGRQYSASNDATATFASGADWAASGLGYGTRAGDVDNVDTSNRVQNAIKYQSPSFHGLSVGLLYSLGGQAGQFTKNEVIDGAVSYLNGPLRLGASYMFTKNPYYATFGDQGNSSSPTSSATGANNNMPSRIYGGYASAGSQQIITAGGSYVLGSATIAVLYSNTQFQNLGAVNAVGSYGTKYNGGTATFNSGELNLKYQLTPALTLAGAYIYTHNGGADNVGSASYNQVNLGTIYSLSKRTSLYAIGFYETASGVDSTGKKAVADFSGSSYSSTNHQVAAIVGMTHRF</sequence>
<evidence type="ECO:0000256" key="3">
    <source>
        <dbReference type="ARBA" id="ARBA00022448"/>
    </source>
</evidence>
<dbReference type="GO" id="GO:0009279">
    <property type="term" value="C:cell outer membrane"/>
    <property type="evidence" value="ECO:0007669"/>
    <property type="project" value="UniProtKB-SubCell"/>
</dbReference>
<dbReference type="InterPro" id="IPR002299">
    <property type="entry name" value="Porin_Neis"/>
</dbReference>
<evidence type="ECO:0000313" key="13">
    <source>
        <dbReference type="EMBL" id="SFJ58231.1"/>
    </source>
</evidence>
<proteinExistence type="predicted"/>
<dbReference type="PRINTS" id="PR00184">
    <property type="entry name" value="NEISSPPORIN"/>
</dbReference>
<evidence type="ECO:0000256" key="1">
    <source>
        <dbReference type="ARBA" id="ARBA00004571"/>
    </source>
</evidence>
<dbReference type="RefSeq" id="WP_322788660.1">
    <property type="nucleotide sequence ID" value="NZ_CP041745.1"/>
</dbReference>
<dbReference type="SUPFAM" id="SSF56935">
    <property type="entry name" value="Porins"/>
    <property type="match status" value="1"/>
</dbReference>
<dbReference type="InterPro" id="IPR050298">
    <property type="entry name" value="Gram-neg_bact_OMP"/>
</dbReference>
<dbReference type="AlphaFoldDB" id="A0A1I3SKP8"/>
<dbReference type="GO" id="GO:0046930">
    <property type="term" value="C:pore complex"/>
    <property type="evidence" value="ECO:0007669"/>
    <property type="project" value="UniProtKB-KW"/>
</dbReference>
<feature type="domain" description="Porin" evidence="12">
    <location>
        <begin position="11"/>
        <end position="356"/>
    </location>
</feature>
<gene>
    <name evidence="13" type="ORF">SAMN05192543_108220</name>
</gene>
<dbReference type="InterPro" id="IPR033900">
    <property type="entry name" value="Gram_neg_porin_domain"/>
</dbReference>
<name>A0A1I3SKP8_9BURK</name>
<evidence type="ECO:0000256" key="8">
    <source>
        <dbReference type="ARBA" id="ARBA00023114"/>
    </source>
</evidence>